<dbReference type="Gene3D" id="1.20.1640.10">
    <property type="entry name" value="Multidrug efflux transporter AcrB transmembrane domain"/>
    <property type="match status" value="2"/>
</dbReference>
<reference evidence="3" key="2">
    <citation type="submission" date="2020-09" db="EMBL/GenBank/DDBJ databases">
        <authorList>
            <person name="Sun Q."/>
            <person name="Zhou Y."/>
        </authorList>
    </citation>
    <scope>NUCLEOTIDE SEQUENCE</scope>
    <source>
        <strain evidence="3">CGMCC 1.15425</strain>
    </source>
</reference>
<feature type="transmembrane region" description="Helical" evidence="2">
    <location>
        <begin position="357"/>
        <end position="377"/>
    </location>
</feature>
<dbReference type="RefSeq" id="WP_068810256.1">
    <property type="nucleotide sequence ID" value="NZ_BMIY01000012.1"/>
</dbReference>
<keyword evidence="4" id="KW-1185">Reference proteome</keyword>
<dbReference type="Gene3D" id="3.30.70.1320">
    <property type="entry name" value="Multidrug efflux transporter AcrB pore domain like"/>
    <property type="match status" value="1"/>
</dbReference>
<feature type="transmembrane region" description="Helical" evidence="2">
    <location>
        <begin position="856"/>
        <end position="875"/>
    </location>
</feature>
<feature type="transmembrane region" description="Helical" evidence="2">
    <location>
        <begin position="428"/>
        <end position="448"/>
    </location>
</feature>
<sequence length="1063" mass="117128">MAITKQSISRPIATTMIFLIIITLGTLGFRFLPVDLLPPIEMPELSVQVSYPNVGPEDIELLITEPLENALAVVPDIERMSSRSQEGSGSVSLRFSQGVDIDVISNDVREALDRLRNSLPEDADPPRIRRFNPDDSPIVILGVQSDMDLMDLTTIMERDLSRRFEQIAGVGAVDVWGGIDREIRVDVRRDRLLASGLTMNDISQAIGREGNNSPGGNVQRGMSELYIRSMGEFNSVDEIQNVVIRSVEGVPVRVGDVADVSDDRADIGRYIEINELPMIRMGIRKQTGANTVAVAEQVNQELQRINSERNDLEILMVTDQSEFIQDSIDSVRNSALWGGILAVIVLLAFFRNGSITSIISVSIPIAIIATFALLYFGGLTLNQMSFGGLALGVGLIVDNAIVVIENIVRHRQQGKPLKKAAERGTRQVTGAVIASTLTTSVIFLPVVFMQTLTGTMFQEMALVVVFSLMCSLFVALTLVPMLSSRFLSVPAHEPAHDQTATWNERILYGLEQRYERVVSWALAHKAVVIAATTGLLLLSVLGIRMISVELAPQTEADTLSIRMRMDEGTNIAVIHSYMMEMDQIVRNIVPWENVVNYTRDAQNGDAELELTLIDQEERTMNANEMADYIRARVEDAIPGMRVYVRAQSGMWIMRRIFGSGGEDAIQVELRGYDLDAADQIAQRISDRVEVLPGIADVNLSRREGRPEQQIRFDREKLASLGIGVSDVSRAIQASVGGSRAGVYRDRGDEFDIVVRLRPEDRLNSQDIDNISIRAANGEVVPVSSLISTTFGRGPTEIRRIDGQRVTYINANLESGVALGDAVERIRENLSQMQLPDGFSIVYGGEYEEQMESQRDFVMAIVMALVLIYMVMAAQFERFLDPLIVMGSVPLAIVGVVPTLILTGTTLNMQSFMGMVMLIGIVVNNAILLVDYINIMRREDGMPIEQAVVKAGRLRLRPILMTTLTTVLGLIPLALGIGAGAEMQASLARVVVGGLMASTLITLVFIPVFYVTANHTRDWIGNHLVPDAFKRVFRKEPPAEADTTPDRAHGGSDAQHGFSQQRQD</sequence>
<keyword evidence="2" id="KW-0472">Membrane</keyword>
<dbReference type="EMBL" id="BMIY01000012">
    <property type="protein sequence ID" value="GFZ81737.1"/>
    <property type="molecule type" value="Genomic_DNA"/>
</dbReference>
<feature type="transmembrane region" description="Helical" evidence="2">
    <location>
        <begin position="526"/>
        <end position="546"/>
    </location>
</feature>
<dbReference type="Gene3D" id="3.30.70.1430">
    <property type="entry name" value="Multidrug efflux transporter AcrB pore domain"/>
    <property type="match status" value="2"/>
</dbReference>
<dbReference type="OrthoDB" id="9757904at2"/>
<dbReference type="InterPro" id="IPR027463">
    <property type="entry name" value="AcrB_DN_DC_subdom"/>
</dbReference>
<feature type="transmembrane region" description="Helical" evidence="2">
    <location>
        <begin position="334"/>
        <end position="350"/>
    </location>
</feature>
<feature type="compositionally biased region" description="Basic and acidic residues" evidence="1">
    <location>
        <begin position="1034"/>
        <end position="1049"/>
    </location>
</feature>
<dbReference type="SUPFAM" id="SSF82714">
    <property type="entry name" value="Multidrug efflux transporter AcrB TolC docking domain, DN and DC subdomains"/>
    <property type="match status" value="2"/>
</dbReference>
<dbReference type="InterPro" id="IPR001036">
    <property type="entry name" value="Acrflvin-R"/>
</dbReference>
<dbReference type="GO" id="GO:0005886">
    <property type="term" value="C:plasma membrane"/>
    <property type="evidence" value="ECO:0007669"/>
    <property type="project" value="TreeGrafter"/>
</dbReference>
<dbReference type="Gene3D" id="3.30.2090.10">
    <property type="entry name" value="Multidrug efflux transporter AcrB TolC docking domain, DN and DC subdomains"/>
    <property type="match status" value="2"/>
</dbReference>
<feature type="transmembrane region" description="Helical" evidence="2">
    <location>
        <begin position="460"/>
        <end position="479"/>
    </location>
</feature>
<gene>
    <name evidence="3" type="ORF">GCM10011403_26470</name>
</gene>
<evidence type="ECO:0000313" key="3">
    <source>
        <dbReference type="EMBL" id="GFZ81737.1"/>
    </source>
</evidence>
<name>A0A916VJQ3_9GAMM</name>
<evidence type="ECO:0000256" key="2">
    <source>
        <dbReference type="SAM" id="Phobius"/>
    </source>
</evidence>
<keyword evidence="2" id="KW-0812">Transmembrane</keyword>
<feature type="transmembrane region" description="Helical" evidence="2">
    <location>
        <begin position="958"/>
        <end position="980"/>
    </location>
</feature>
<feature type="transmembrane region" description="Helical" evidence="2">
    <location>
        <begin position="12"/>
        <end position="32"/>
    </location>
</feature>
<dbReference type="Proteomes" id="UP000627715">
    <property type="component" value="Unassembled WGS sequence"/>
</dbReference>
<keyword evidence="2" id="KW-1133">Transmembrane helix</keyword>
<dbReference type="PANTHER" id="PTHR32063:SF0">
    <property type="entry name" value="SWARMING MOTILITY PROTEIN SWRC"/>
    <property type="match status" value="1"/>
</dbReference>
<feature type="region of interest" description="Disordered" evidence="1">
    <location>
        <begin position="1034"/>
        <end position="1063"/>
    </location>
</feature>
<evidence type="ECO:0000313" key="4">
    <source>
        <dbReference type="Proteomes" id="UP000627715"/>
    </source>
</evidence>
<accession>A0A916VJQ3</accession>
<comment type="caution">
    <text evidence="3">The sequence shown here is derived from an EMBL/GenBank/DDBJ whole genome shotgun (WGS) entry which is preliminary data.</text>
</comment>
<dbReference type="PRINTS" id="PR00702">
    <property type="entry name" value="ACRIFLAVINRP"/>
</dbReference>
<feature type="transmembrane region" description="Helical" evidence="2">
    <location>
        <begin position="389"/>
        <end position="408"/>
    </location>
</feature>
<proteinExistence type="predicted"/>
<dbReference type="Pfam" id="PF00873">
    <property type="entry name" value="ACR_tran"/>
    <property type="match status" value="1"/>
</dbReference>
<dbReference type="Gene3D" id="3.30.70.1440">
    <property type="entry name" value="Multidrug efflux transporter AcrB pore domain"/>
    <property type="match status" value="1"/>
</dbReference>
<dbReference type="GO" id="GO:0042910">
    <property type="term" value="F:xenobiotic transmembrane transporter activity"/>
    <property type="evidence" value="ECO:0007669"/>
    <property type="project" value="TreeGrafter"/>
</dbReference>
<feature type="transmembrane region" description="Helical" evidence="2">
    <location>
        <begin position="911"/>
        <end position="932"/>
    </location>
</feature>
<dbReference type="SUPFAM" id="SSF82866">
    <property type="entry name" value="Multidrug efflux transporter AcrB transmembrane domain"/>
    <property type="match status" value="2"/>
</dbReference>
<protein>
    <submittedName>
        <fullName evidence="3">Acriflavin resistance protein</fullName>
    </submittedName>
</protein>
<feature type="transmembrane region" description="Helical" evidence="2">
    <location>
        <begin position="986"/>
        <end position="1010"/>
    </location>
</feature>
<dbReference type="AlphaFoldDB" id="A0A916VJQ3"/>
<feature type="transmembrane region" description="Helical" evidence="2">
    <location>
        <begin position="882"/>
        <end position="905"/>
    </location>
</feature>
<organism evidence="3 4">
    <name type="scientific">Pseudohongiella nitratireducens</name>
    <dbReference type="NCBI Taxonomy" id="1768907"/>
    <lineage>
        <taxon>Bacteria</taxon>
        <taxon>Pseudomonadati</taxon>
        <taxon>Pseudomonadota</taxon>
        <taxon>Gammaproteobacteria</taxon>
        <taxon>Pseudomonadales</taxon>
        <taxon>Pseudohongiellaceae</taxon>
        <taxon>Pseudohongiella</taxon>
    </lineage>
</organism>
<dbReference type="SUPFAM" id="SSF82693">
    <property type="entry name" value="Multidrug efflux transporter AcrB pore domain, PN1, PN2, PC1 and PC2 subdomains"/>
    <property type="match status" value="2"/>
</dbReference>
<evidence type="ECO:0000256" key="1">
    <source>
        <dbReference type="SAM" id="MobiDB-lite"/>
    </source>
</evidence>
<dbReference type="PANTHER" id="PTHR32063">
    <property type="match status" value="1"/>
</dbReference>
<reference evidence="3" key="1">
    <citation type="journal article" date="2014" name="Int. J. Syst. Evol. Microbiol.">
        <title>Complete genome sequence of Corynebacterium casei LMG S-19264T (=DSM 44701T), isolated from a smear-ripened cheese.</title>
        <authorList>
            <consortium name="US DOE Joint Genome Institute (JGI-PGF)"/>
            <person name="Walter F."/>
            <person name="Albersmeier A."/>
            <person name="Kalinowski J."/>
            <person name="Ruckert C."/>
        </authorList>
    </citation>
    <scope>NUCLEOTIDE SEQUENCE</scope>
    <source>
        <strain evidence="3">CGMCC 1.15425</strain>
    </source>
</reference>